<name>A0AAD5TBB1_9FUNG</name>
<keyword evidence="4" id="KW-0547">Nucleotide-binding</keyword>
<dbReference type="Proteomes" id="UP001211907">
    <property type="component" value="Unassembled WGS sequence"/>
</dbReference>
<evidence type="ECO:0000256" key="5">
    <source>
        <dbReference type="ARBA" id="ARBA00022777"/>
    </source>
</evidence>
<proteinExistence type="predicted"/>
<organism evidence="9 10">
    <name type="scientific">Physocladia obscura</name>
    <dbReference type="NCBI Taxonomy" id="109957"/>
    <lineage>
        <taxon>Eukaryota</taxon>
        <taxon>Fungi</taxon>
        <taxon>Fungi incertae sedis</taxon>
        <taxon>Chytridiomycota</taxon>
        <taxon>Chytridiomycota incertae sedis</taxon>
        <taxon>Chytridiomycetes</taxon>
        <taxon>Chytridiales</taxon>
        <taxon>Chytriomycetaceae</taxon>
        <taxon>Physocladia</taxon>
    </lineage>
</organism>
<dbReference type="PRINTS" id="PR00988">
    <property type="entry name" value="URIDINKINASE"/>
</dbReference>
<evidence type="ECO:0000259" key="8">
    <source>
        <dbReference type="Pfam" id="PF14681"/>
    </source>
</evidence>
<dbReference type="Pfam" id="PF00485">
    <property type="entry name" value="PRK"/>
    <property type="match status" value="1"/>
</dbReference>
<dbReference type="EC" id="2.7.1.48" evidence="2"/>
<comment type="caution">
    <text evidence="9">The sequence shown here is derived from an EMBL/GenBank/DDBJ whole genome shotgun (WGS) entry which is preliminary data.</text>
</comment>
<dbReference type="Gene3D" id="3.40.50.2020">
    <property type="match status" value="1"/>
</dbReference>
<dbReference type="InterPro" id="IPR027417">
    <property type="entry name" value="P-loop_NTPase"/>
</dbReference>
<sequence>MDSFYKSLSVEQKDQAYANNYNFDHPNSFDFNILFDTLNNLKSGIKVDVPQYSFSTHSRLEDTTTIYGANIIIFEGIFALYDAKVRDLMDLMLFVDTDSDVRLARRLKRDIAERNRDLHGVLTQYKKYVKPAFDDYILPTMKYADVILPNGTENSAAINVIVQHITRELDARDLSLRSQILGLKYPNEKPDGVVVLEKSLEVEALLETLQRKDVSQRDFEFDVDRLSRLVVERGLTEYEKELSIKSIEAMDTAKVIKLHEQLCGVIVTRTRGPTMLNGLNQVIKNLPTGTVMLVQPNDSRVSSPTNVTNSEIETSHANQATQQFVNDVSEIELHHCALPKDVKSRIVIVSDVTMSTGAAAMMALRVVLDHGVDERNIIFMTLLSTAHALHVITNAFPKVKIVVAEVVSAVNVGGQVIEDIRHFGDRSFSGLLF</sequence>
<dbReference type="Pfam" id="PF14681">
    <property type="entry name" value="UPRTase"/>
    <property type="match status" value="1"/>
</dbReference>
<keyword evidence="6" id="KW-0067">ATP-binding</keyword>
<accession>A0AAD5TBB1</accession>
<dbReference type="NCBIfam" id="NF004018">
    <property type="entry name" value="PRK05480.1"/>
    <property type="match status" value="1"/>
</dbReference>
<keyword evidence="5 9" id="KW-0418">Kinase</keyword>
<dbReference type="InterPro" id="IPR006083">
    <property type="entry name" value="PRK/URK"/>
</dbReference>
<feature type="domain" description="Phosphoribosyltransferase" evidence="8">
    <location>
        <begin position="202"/>
        <end position="429"/>
    </location>
</feature>
<reference evidence="9" key="1">
    <citation type="submission" date="2020-05" db="EMBL/GenBank/DDBJ databases">
        <title>Phylogenomic resolution of chytrid fungi.</title>
        <authorList>
            <person name="Stajich J.E."/>
            <person name="Amses K."/>
            <person name="Simmons R."/>
            <person name="Seto K."/>
            <person name="Myers J."/>
            <person name="Bonds A."/>
            <person name="Quandt C.A."/>
            <person name="Barry K."/>
            <person name="Liu P."/>
            <person name="Grigoriev I."/>
            <person name="Longcore J.E."/>
            <person name="James T.Y."/>
        </authorList>
    </citation>
    <scope>NUCLEOTIDE SEQUENCE</scope>
    <source>
        <strain evidence="9">JEL0513</strain>
    </source>
</reference>
<dbReference type="SUPFAM" id="SSF52540">
    <property type="entry name" value="P-loop containing nucleoside triphosphate hydrolases"/>
    <property type="match status" value="1"/>
</dbReference>
<dbReference type="GO" id="GO:0005524">
    <property type="term" value="F:ATP binding"/>
    <property type="evidence" value="ECO:0007669"/>
    <property type="project" value="UniProtKB-KW"/>
</dbReference>
<evidence type="ECO:0000313" key="9">
    <source>
        <dbReference type="EMBL" id="KAJ3141967.1"/>
    </source>
</evidence>
<dbReference type="InterPro" id="IPR029057">
    <property type="entry name" value="PRTase-like"/>
</dbReference>
<dbReference type="FunFam" id="3.40.50.300:FF:001802">
    <property type="entry name" value="Uridine-cytidine kinase 1"/>
    <property type="match status" value="1"/>
</dbReference>
<comment type="pathway">
    <text evidence="1">Pyrimidine metabolism; UMP biosynthesis via salvage pathway; UMP from uridine: step 1/1.</text>
</comment>
<evidence type="ECO:0000259" key="7">
    <source>
        <dbReference type="Pfam" id="PF00485"/>
    </source>
</evidence>
<evidence type="ECO:0000313" key="10">
    <source>
        <dbReference type="Proteomes" id="UP001211907"/>
    </source>
</evidence>
<evidence type="ECO:0000256" key="6">
    <source>
        <dbReference type="ARBA" id="ARBA00022840"/>
    </source>
</evidence>
<dbReference type="CDD" id="cd02023">
    <property type="entry name" value="UMPK"/>
    <property type="match status" value="1"/>
</dbReference>
<dbReference type="AlphaFoldDB" id="A0AAD5TBB1"/>
<dbReference type="GO" id="GO:0004849">
    <property type="term" value="F:uridine kinase activity"/>
    <property type="evidence" value="ECO:0007669"/>
    <property type="project" value="UniProtKB-EC"/>
</dbReference>
<feature type="domain" description="Phosphoribulokinase/uridine kinase" evidence="7">
    <location>
        <begin position="1"/>
        <end position="155"/>
    </location>
</feature>
<dbReference type="PANTHER" id="PTHR10285">
    <property type="entry name" value="URIDINE KINASE"/>
    <property type="match status" value="1"/>
</dbReference>
<dbReference type="InterPro" id="IPR000764">
    <property type="entry name" value="Uridine_kinase-like"/>
</dbReference>
<evidence type="ECO:0000256" key="4">
    <source>
        <dbReference type="ARBA" id="ARBA00022741"/>
    </source>
</evidence>
<evidence type="ECO:0000256" key="2">
    <source>
        <dbReference type="ARBA" id="ARBA00012137"/>
    </source>
</evidence>
<evidence type="ECO:0000256" key="1">
    <source>
        <dbReference type="ARBA" id="ARBA00004690"/>
    </source>
</evidence>
<dbReference type="InterPro" id="IPR000836">
    <property type="entry name" value="PRTase_dom"/>
</dbReference>
<dbReference type="SUPFAM" id="SSF53271">
    <property type="entry name" value="PRTase-like"/>
    <property type="match status" value="1"/>
</dbReference>
<protein>
    <recommendedName>
        <fullName evidence="2">uridine/cytidine kinase</fullName>
        <ecNumber evidence="2">2.7.1.48</ecNumber>
    </recommendedName>
</protein>
<keyword evidence="10" id="KW-1185">Reference proteome</keyword>
<dbReference type="Gene3D" id="3.40.50.300">
    <property type="entry name" value="P-loop containing nucleotide triphosphate hydrolases"/>
    <property type="match status" value="1"/>
</dbReference>
<dbReference type="EMBL" id="JADGJH010000023">
    <property type="protein sequence ID" value="KAJ3141967.1"/>
    <property type="molecule type" value="Genomic_DNA"/>
</dbReference>
<evidence type="ECO:0000256" key="3">
    <source>
        <dbReference type="ARBA" id="ARBA00022679"/>
    </source>
</evidence>
<keyword evidence="3" id="KW-0808">Transferase</keyword>
<gene>
    <name evidence="9" type="primary">UCKL1</name>
    <name evidence="9" type="ORF">HK100_004755</name>
</gene>